<reference evidence="2 3" key="1">
    <citation type="submission" date="2017-03" db="EMBL/GenBank/DDBJ databases">
        <title>Draft genome sequence of Streptomyces scabrisporus NF3, endophyte isolated from Amphipterygium adstringens.</title>
        <authorList>
            <person name="Vazquez M."/>
            <person name="Ceapa C.D."/>
            <person name="Rodriguez Luna D."/>
            <person name="Sanchez Esquivel S."/>
        </authorList>
    </citation>
    <scope>NUCLEOTIDE SEQUENCE [LARGE SCALE GENOMIC DNA]</scope>
    <source>
        <strain evidence="2 3">NF3</strain>
    </source>
</reference>
<dbReference type="SUPFAM" id="SSF52540">
    <property type="entry name" value="P-loop containing nucleoside triphosphate hydrolases"/>
    <property type="match status" value="1"/>
</dbReference>
<dbReference type="STRING" id="159449.B4N89_33760"/>
<evidence type="ECO:0000313" key="3">
    <source>
        <dbReference type="Proteomes" id="UP000190037"/>
    </source>
</evidence>
<comment type="caution">
    <text evidence="2">The sequence shown here is derived from an EMBL/GenBank/DDBJ whole genome shotgun (WGS) entry which is preliminary data.</text>
</comment>
<proteinExistence type="predicted"/>
<feature type="compositionally biased region" description="Gly residues" evidence="1">
    <location>
        <begin position="11"/>
        <end position="20"/>
    </location>
</feature>
<protein>
    <recommendedName>
        <fullName evidence="4">Thymidylate kinase-like domain-containing protein</fullName>
    </recommendedName>
</protein>
<dbReference type="AlphaFoldDB" id="A0A1T3NQJ0"/>
<dbReference type="Proteomes" id="UP000190037">
    <property type="component" value="Unassembled WGS sequence"/>
</dbReference>
<dbReference type="InterPro" id="IPR027417">
    <property type="entry name" value="P-loop_NTPase"/>
</dbReference>
<accession>A0A1T3NQJ0</accession>
<dbReference type="EMBL" id="MWQN01000002">
    <property type="protein sequence ID" value="OPC79066.1"/>
    <property type="molecule type" value="Genomic_DNA"/>
</dbReference>
<organism evidence="2 3">
    <name type="scientific">Embleya scabrispora</name>
    <dbReference type="NCBI Taxonomy" id="159449"/>
    <lineage>
        <taxon>Bacteria</taxon>
        <taxon>Bacillati</taxon>
        <taxon>Actinomycetota</taxon>
        <taxon>Actinomycetes</taxon>
        <taxon>Kitasatosporales</taxon>
        <taxon>Streptomycetaceae</taxon>
        <taxon>Embleya</taxon>
    </lineage>
</organism>
<sequence length="256" mass="26275">MFARSILRGHPGIGHRGGATAGDVRAHARASPSATDGHPSEPGHAMTPTTLAGPAPAGRTDHHAFIAIEGPPGAGAAALADTLGAALGCTPIAGRAASIRLDTRPGHGLGLAGLLRADALVKRHRPSGPVVVHTWAAGVAADGAAIYRAEGTRLSAQVAEYRAVLEEPTVTVHLTGSARTLRDRLSGQRVLSADDRGWLTRRGALERVAEAHLTLAHEADPRHAIVIDIDGHDASAVADVVITTLQSRKITTPNAA</sequence>
<evidence type="ECO:0000313" key="2">
    <source>
        <dbReference type="EMBL" id="OPC79066.1"/>
    </source>
</evidence>
<name>A0A1T3NQJ0_9ACTN</name>
<evidence type="ECO:0008006" key="4">
    <source>
        <dbReference type="Google" id="ProtNLM"/>
    </source>
</evidence>
<gene>
    <name evidence="2" type="ORF">B4N89_33760</name>
</gene>
<keyword evidence="3" id="KW-1185">Reference proteome</keyword>
<evidence type="ECO:0000256" key="1">
    <source>
        <dbReference type="SAM" id="MobiDB-lite"/>
    </source>
</evidence>
<feature type="region of interest" description="Disordered" evidence="1">
    <location>
        <begin position="1"/>
        <end position="58"/>
    </location>
</feature>